<dbReference type="PANTHER" id="PTHR10000">
    <property type="entry name" value="PHOSPHOSERINE PHOSPHATASE"/>
    <property type="match status" value="1"/>
</dbReference>
<dbReference type="InterPro" id="IPR036412">
    <property type="entry name" value="HAD-like_sf"/>
</dbReference>
<evidence type="ECO:0000313" key="2">
    <source>
        <dbReference type="Proteomes" id="UP001518925"/>
    </source>
</evidence>
<dbReference type="PANTHER" id="PTHR10000:SF23">
    <property type="entry name" value="5-AMINO-6-(5-PHOSPHO-D-RIBITYLAMINO)URACIL PHOSPHATASE YITU"/>
    <property type="match status" value="1"/>
</dbReference>
<proteinExistence type="predicted"/>
<dbReference type="EMBL" id="JAFELM010000030">
    <property type="protein sequence ID" value="MBM6618305.1"/>
    <property type="molecule type" value="Genomic_DNA"/>
</dbReference>
<dbReference type="SFLD" id="SFLDG01140">
    <property type="entry name" value="C2.B:_Phosphomannomutase_and_P"/>
    <property type="match status" value="1"/>
</dbReference>
<name>A0ABS2DIH7_9BACI</name>
<dbReference type="CDD" id="cd07516">
    <property type="entry name" value="HAD_Pase"/>
    <property type="match status" value="1"/>
</dbReference>
<dbReference type="SUPFAM" id="SSF56784">
    <property type="entry name" value="HAD-like"/>
    <property type="match status" value="1"/>
</dbReference>
<keyword evidence="2" id="KW-1185">Reference proteome</keyword>
<dbReference type="Proteomes" id="UP001518925">
    <property type="component" value="Unassembled WGS sequence"/>
</dbReference>
<reference evidence="1 2" key="1">
    <citation type="submission" date="2021-02" db="EMBL/GenBank/DDBJ databases">
        <title>Bacillus sp. RD4P76, an endophyte from a halophyte.</title>
        <authorList>
            <person name="Sun J.-Q."/>
        </authorList>
    </citation>
    <scope>NUCLEOTIDE SEQUENCE [LARGE SCALE GENOMIC DNA]</scope>
    <source>
        <strain evidence="1 2">RD4P76</strain>
    </source>
</reference>
<organism evidence="1 2">
    <name type="scientific">Bacillus suaedaesalsae</name>
    <dbReference type="NCBI Taxonomy" id="2810349"/>
    <lineage>
        <taxon>Bacteria</taxon>
        <taxon>Bacillati</taxon>
        <taxon>Bacillota</taxon>
        <taxon>Bacilli</taxon>
        <taxon>Bacillales</taxon>
        <taxon>Bacillaceae</taxon>
        <taxon>Bacillus</taxon>
    </lineage>
</organism>
<gene>
    <name evidence="1" type="ORF">JR050_11605</name>
</gene>
<dbReference type="InterPro" id="IPR023214">
    <property type="entry name" value="HAD_sf"/>
</dbReference>
<dbReference type="NCBIfam" id="TIGR00099">
    <property type="entry name" value="Cof-subfamily"/>
    <property type="match status" value="1"/>
</dbReference>
<dbReference type="Pfam" id="PF08282">
    <property type="entry name" value="Hydrolase_3"/>
    <property type="match status" value="1"/>
</dbReference>
<dbReference type="Gene3D" id="3.40.50.1000">
    <property type="entry name" value="HAD superfamily/HAD-like"/>
    <property type="match status" value="1"/>
</dbReference>
<evidence type="ECO:0000313" key="1">
    <source>
        <dbReference type="EMBL" id="MBM6618305.1"/>
    </source>
</evidence>
<comment type="caution">
    <text evidence="1">The sequence shown here is derived from an EMBL/GenBank/DDBJ whole genome shotgun (WGS) entry which is preliminary data.</text>
</comment>
<dbReference type="SFLD" id="SFLDS00003">
    <property type="entry name" value="Haloacid_Dehalogenase"/>
    <property type="match status" value="1"/>
</dbReference>
<sequence>MKPHIIAIDLDGTLLTDKKVISSRTKRALESAIEAGHHVVIATGRPYRASKTYYQELGLTSPMVNFNGALVHHPTSPSWGTHHSPFDIQTARDIIHSIESFSVKNILAEVMDDVYLHYHDEDIMNWVGMGNPKIQTGNLKEILQHDPTSILIHAEESKLTDIRAHLTEFHAEVIDHRKWGAPFNVIEIVKSGMNKAIGLKKVSEHFQVPAERIIAFGDEDNDYEMIEYAGHGVAMGNAISELKTISNFVTKSNEEDGIAHYIEEVLQLPKQ</sequence>
<accession>A0ABS2DIH7</accession>
<protein>
    <submittedName>
        <fullName evidence="1">HAD family phosphatase</fullName>
    </submittedName>
</protein>
<dbReference type="RefSeq" id="WP_204203656.1">
    <property type="nucleotide sequence ID" value="NZ_JAFELM010000030.1"/>
</dbReference>
<dbReference type="NCBIfam" id="TIGR01484">
    <property type="entry name" value="HAD-SF-IIB"/>
    <property type="match status" value="1"/>
</dbReference>
<dbReference type="InterPro" id="IPR006379">
    <property type="entry name" value="HAD-SF_hydro_IIB"/>
</dbReference>
<dbReference type="Gene3D" id="3.30.1240.10">
    <property type="match status" value="1"/>
</dbReference>
<dbReference type="InterPro" id="IPR000150">
    <property type="entry name" value="Cof"/>
</dbReference>
<dbReference type="PROSITE" id="PS01228">
    <property type="entry name" value="COF_1"/>
    <property type="match status" value="1"/>
</dbReference>